<dbReference type="GO" id="GO:0006888">
    <property type="term" value="P:endoplasmic reticulum to Golgi vesicle-mediated transport"/>
    <property type="evidence" value="ECO:0007669"/>
    <property type="project" value="InterPro"/>
</dbReference>
<dbReference type="GO" id="GO:0015031">
    <property type="term" value="P:protein transport"/>
    <property type="evidence" value="ECO:0007669"/>
    <property type="project" value="UniProtKB-KW"/>
</dbReference>
<evidence type="ECO:0000313" key="13">
    <source>
        <dbReference type="EMBL" id="CAD8670830.1"/>
    </source>
</evidence>
<evidence type="ECO:0000256" key="12">
    <source>
        <dbReference type="SAM" id="Phobius"/>
    </source>
</evidence>
<reference evidence="13" key="1">
    <citation type="submission" date="2021-01" db="EMBL/GenBank/DDBJ databases">
        <authorList>
            <person name="Corre E."/>
            <person name="Pelletier E."/>
            <person name="Niang G."/>
            <person name="Scheremetjew M."/>
            <person name="Finn R."/>
            <person name="Kale V."/>
            <person name="Holt S."/>
            <person name="Cochrane G."/>
            <person name="Meng A."/>
            <person name="Brown T."/>
            <person name="Cohen L."/>
        </authorList>
    </citation>
    <scope>NUCLEOTIDE SEQUENCE</scope>
    <source>
        <strain evidence="13">CCMP722</strain>
    </source>
</reference>
<keyword evidence="10 12" id="KW-0472">Membrane</keyword>
<proteinExistence type="inferred from homology"/>
<dbReference type="GO" id="GO:0005789">
    <property type="term" value="C:endoplasmic reticulum membrane"/>
    <property type="evidence" value="ECO:0007669"/>
    <property type="project" value="UniProtKB-SubCell"/>
</dbReference>
<feature type="transmembrane region" description="Helical" evidence="12">
    <location>
        <begin position="222"/>
        <end position="244"/>
    </location>
</feature>
<keyword evidence="9" id="KW-0333">Golgi apparatus</keyword>
<evidence type="ECO:0000256" key="10">
    <source>
        <dbReference type="ARBA" id="ARBA00023136"/>
    </source>
</evidence>
<name>A0A7S0WKS3_9CHLO</name>
<evidence type="ECO:0000256" key="7">
    <source>
        <dbReference type="ARBA" id="ARBA00022927"/>
    </source>
</evidence>
<dbReference type="AlphaFoldDB" id="A0A7S0WKS3"/>
<feature type="transmembrane region" description="Helical" evidence="12">
    <location>
        <begin position="159"/>
        <end position="178"/>
    </location>
</feature>
<dbReference type="PANTHER" id="PTHR14083:SF0">
    <property type="entry name" value="YIP1D-INTERACTING FACTOR 1, ISOFORM C"/>
    <property type="match status" value="1"/>
</dbReference>
<evidence type="ECO:0000256" key="11">
    <source>
        <dbReference type="SAM" id="MobiDB-lite"/>
    </source>
</evidence>
<keyword evidence="4" id="KW-0813">Transport</keyword>
<keyword evidence="8 12" id="KW-1133">Transmembrane helix</keyword>
<feature type="transmembrane region" description="Helical" evidence="12">
    <location>
        <begin position="190"/>
        <end position="210"/>
    </location>
</feature>
<dbReference type="GO" id="GO:0005793">
    <property type="term" value="C:endoplasmic reticulum-Golgi intermediate compartment"/>
    <property type="evidence" value="ECO:0007669"/>
    <property type="project" value="TreeGrafter"/>
</dbReference>
<evidence type="ECO:0000256" key="6">
    <source>
        <dbReference type="ARBA" id="ARBA00022824"/>
    </source>
</evidence>
<accession>A0A7S0WKS3</accession>
<dbReference type="GO" id="GO:0030134">
    <property type="term" value="C:COPII-coated ER to Golgi transport vesicle"/>
    <property type="evidence" value="ECO:0007669"/>
    <property type="project" value="TreeGrafter"/>
</dbReference>
<evidence type="ECO:0000256" key="9">
    <source>
        <dbReference type="ARBA" id="ARBA00023034"/>
    </source>
</evidence>
<feature type="compositionally biased region" description="Gly residues" evidence="11">
    <location>
        <begin position="39"/>
        <end position="65"/>
    </location>
</feature>
<dbReference type="PANTHER" id="PTHR14083">
    <property type="entry name" value="YIP1 INTERACTING FACTOR HOMOLOG YIF1 PROTEIN"/>
    <property type="match status" value="1"/>
</dbReference>
<keyword evidence="6" id="KW-0256">Endoplasmic reticulum</keyword>
<evidence type="ECO:0000256" key="8">
    <source>
        <dbReference type="ARBA" id="ARBA00022989"/>
    </source>
</evidence>
<organism evidence="13">
    <name type="scientific">Pyramimonas obovata</name>
    <dbReference type="NCBI Taxonomy" id="1411642"/>
    <lineage>
        <taxon>Eukaryota</taxon>
        <taxon>Viridiplantae</taxon>
        <taxon>Chlorophyta</taxon>
        <taxon>Pyramimonadophyceae</taxon>
        <taxon>Pyramimonadales</taxon>
        <taxon>Pyramimonadaceae</taxon>
        <taxon>Pyramimonas</taxon>
        <taxon>Pyramimonas incertae sedis</taxon>
    </lineage>
</organism>
<dbReference type="Pfam" id="PF03878">
    <property type="entry name" value="YIF1"/>
    <property type="match status" value="1"/>
</dbReference>
<evidence type="ECO:0000256" key="5">
    <source>
        <dbReference type="ARBA" id="ARBA00022692"/>
    </source>
</evidence>
<feature type="compositionally biased region" description="Low complexity" evidence="11">
    <location>
        <begin position="1"/>
        <end position="29"/>
    </location>
</feature>
<protein>
    <submittedName>
        <fullName evidence="13">Uncharacterized protein</fullName>
    </submittedName>
</protein>
<evidence type="ECO:0000256" key="1">
    <source>
        <dbReference type="ARBA" id="ARBA00004477"/>
    </source>
</evidence>
<evidence type="ECO:0000256" key="2">
    <source>
        <dbReference type="ARBA" id="ARBA00004653"/>
    </source>
</evidence>
<keyword evidence="7" id="KW-0653">Protein transport</keyword>
<dbReference type="InterPro" id="IPR005578">
    <property type="entry name" value="Yif1_fam"/>
</dbReference>
<dbReference type="EMBL" id="HBFA01020773">
    <property type="protein sequence ID" value="CAD8670830.1"/>
    <property type="molecule type" value="Transcribed_RNA"/>
</dbReference>
<comment type="subcellular location">
    <subcellularLocation>
        <location evidence="1">Endoplasmic reticulum membrane</location>
        <topology evidence="1">Multi-pass membrane protein</topology>
    </subcellularLocation>
    <subcellularLocation>
        <location evidence="2">Golgi apparatus membrane</location>
        <topology evidence="2">Multi-pass membrane protein</topology>
    </subcellularLocation>
</comment>
<gene>
    <name evidence="13" type="ORF">POBO1169_LOCUS10624</name>
</gene>
<evidence type="ECO:0000256" key="3">
    <source>
        <dbReference type="ARBA" id="ARBA00009727"/>
    </source>
</evidence>
<comment type="similarity">
    <text evidence="3">Belongs to the YIF1 family.</text>
</comment>
<evidence type="ECO:0000256" key="4">
    <source>
        <dbReference type="ARBA" id="ARBA00022448"/>
    </source>
</evidence>
<sequence>MAAYPQQGGFPPQPGFGQPQPQPQQQHPGSWGADPSQTGFGGHPMGGQMGGQMGGGGGGDSSGLGGINPAMMHSLAQATGFGAYGEKLYGKGQSFVSRYLPGKSTMFPFLNVNNQYVMDKLKMLLCPYLYKQDWQRQTKQVAGGRTYQPPRFDPHAPDLYLPIMGFFAYTLLSCLFMVSEEKFEPQALRSQVWVGLAGWGVALLVLWVGHKSLGTSQVSIKVPMLDLVAYSGYTFVYVALELVALLISKYAFYTTWLWCSVAGAVFVVKTTKETIREHYRANKLRGESIGGEWQMTPEHFDSSSLHKYVLLCMAMAQLPVSYWLCWL</sequence>
<feature type="region of interest" description="Disordered" evidence="11">
    <location>
        <begin position="1"/>
        <end position="65"/>
    </location>
</feature>
<keyword evidence="5 12" id="KW-0812">Transmembrane</keyword>
<dbReference type="GO" id="GO:0000139">
    <property type="term" value="C:Golgi membrane"/>
    <property type="evidence" value="ECO:0007669"/>
    <property type="project" value="UniProtKB-SubCell"/>
</dbReference>